<name>A0A6P8PNX7_GEOSA</name>
<feature type="domain" description="THAP-type" evidence="7">
    <location>
        <begin position="1"/>
        <end position="82"/>
    </location>
</feature>
<dbReference type="CTD" id="90326"/>
<evidence type="ECO:0000256" key="3">
    <source>
        <dbReference type="ARBA" id="ARBA00022833"/>
    </source>
</evidence>
<keyword evidence="8" id="KW-1185">Reference proteome</keyword>
<dbReference type="InterPro" id="IPR006612">
    <property type="entry name" value="THAP_Znf"/>
</dbReference>
<dbReference type="SUPFAM" id="SSF57716">
    <property type="entry name" value="Glucocorticoid receptor-like (DNA-binding domain)"/>
    <property type="match status" value="1"/>
</dbReference>
<proteinExistence type="predicted"/>
<gene>
    <name evidence="9" type="primary">THAP3</name>
</gene>
<evidence type="ECO:0000313" key="9">
    <source>
        <dbReference type="RefSeq" id="XP_033777236.1"/>
    </source>
</evidence>
<dbReference type="SMART" id="SM00980">
    <property type="entry name" value="THAP"/>
    <property type="match status" value="1"/>
</dbReference>
<dbReference type="Gene3D" id="6.20.210.20">
    <property type="entry name" value="THAP domain"/>
    <property type="match status" value="1"/>
</dbReference>
<evidence type="ECO:0000256" key="1">
    <source>
        <dbReference type="ARBA" id="ARBA00022723"/>
    </source>
</evidence>
<dbReference type="PROSITE" id="PS50950">
    <property type="entry name" value="ZF_THAP"/>
    <property type="match status" value="1"/>
</dbReference>
<dbReference type="SMART" id="SM00692">
    <property type="entry name" value="DM3"/>
    <property type="match status" value="1"/>
</dbReference>
<evidence type="ECO:0000259" key="7">
    <source>
        <dbReference type="PROSITE" id="PS50950"/>
    </source>
</evidence>
<dbReference type="PANTHER" id="PTHR47120">
    <property type="entry name" value="THAP DOMAIN-CONTAINING PROTEIN 3"/>
    <property type="match status" value="1"/>
</dbReference>
<dbReference type="InParanoid" id="A0A6P8PNX7"/>
<dbReference type="KEGG" id="gsh:117348821"/>
<feature type="coiled-coil region" evidence="6">
    <location>
        <begin position="189"/>
        <end position="237"/>
    </location>
</feature>
<accession>A0A6P8PNX7</accession>
<dbReference type="InterPro" id="IPR026520">
    <property type="entry name" value="THAP3"/>
</dbReference>
<reference evidence="9" key="1">
    <citation type="submission" date="2025-08" db="UniProtKB">
        <authorList>
            <consortium name="RefSeq"/>
        </authorList>
    </citation>
    <scope>IDENTIFICATION</scope>
</reference>
<dbReference type="InterPro" id="IPR038441">
    <property type="entry name" value="THAP_Znf_sf"/>
</dbReference>
<keyword evidence="4 5" id="KW-0238">DNA-binding</keyword>
<dbReference type="Proteomes" id="UP000515159">
    <property type="component" value="Chromosome 15"/>
</dbReference>
<dbReference type="GeneID" id="117348821"/>
<evidence type="ECO:0000313" key="8">
    <source>
        <dbReference type="Proteomes" id="UP000515159"/>
    </source>
</evidence>
<dbReference type="FunCoup" id="A0A6P8PNX7">
    <property type="interactions" value="115"/>
</dbReference>
<dbReference type="Pfam" id="PF05485">
    <property type="entry name" value="THAP"/>
    <property type="match status" value="1"/>
</dbReference>
<dbReference type="OrthoDB" id="6496718at2759"/>
<dbReference type="PANTHER" id="PTHR47120:SF1">
    <property type="entry name" value="THAP DOMAIN-CONTAINING PROTEIN 3"/>
    <property type="match status" value="1"/>
</dbReference>
<evidence type="ECO:0000256" key="6">
    <source>
        <dbReference type="SAM" id="Coils"/>
    </source>
</evidence>
<protein>
    <submittedName>
        <fullName evidence="9">THAP domain-containing protein 3 isoform X1</fullName>
    </submittedName>
</protein>
<sequence length="252" mass="29155">MPKSCAVPYCTHRYSSKNKQLTFHRFPFSKPDLFKEWVGNVGRLDFKPKQHTVICSEHFTPDCFSAFGNRKNLMPNAIPTIFPFPENVKQIDRKKQSKYFKMVEAAQLENEKDLRTAELPIKEEDTDTVELETVLDVEHTAAETENLRAEVGAVEEEDAQALLLHITPPQQMEAYQFSAPDHSYNIVDCNTLKKKLFLALEENEKLRKRVKVKSEELRRMSANLQAVKRELETLKVRQMEAMGHDQCHGVTF</sequence>
<keyword evidence="1" id="KW-0479">Metal-binding</keyword>
<dbReference type="RefSeq" id="XP_033777236.1">
    <property type="nucleotide sequence ID" value="XM_033921345.1"/>
</dbReference>
<dbReference type="GO" id="GO:0008270">
    <property type="term" value="F:zinc ion binding"/>
    <property type="evidence" value="ECO:0007669"/>
    <property type="project" value="UniProtKB-KW"/>
</dbReference>
<evidence type="ECO:0000256" key="5">
    <source>
        <dbReference type="PROSITE-ProRule" id="PRU00309"/>
    </source>
</evidence>
<evidence type="ECO:0000256" key="4">
    <source>
        <dbReference type="ARBA" id="ARBA00023125"/>
    </source>
</evidence>
<organism evidence="8 9">
    <name type="scientific">Geotrypetes seraphini</name>
    <name type="common">Gaboon caecilian</name>
    <name type="synonym">Caecilia seraphini</name>
    <dbReference type="NCBI Taxonomy" id="260995"/>
    <lineage>
        <taxon>Eukaryota</taxon>
        <taxon>Metazoa</taxon>
        <taxon>Chordata</taxon>
        <taxon>Craniata</taxon>
        <taxon>Vertebrata</taxon>
        <taxon>Euteleostomi</taxon>
        <taxon>Amphibia</taxon>
        <taxon>Gymnophiona</taxon>
        <taxon>Geotrypetes</taxon>
    </lineage>
</organism>
<dbReference type="GO" id="GO:0003677">
    <property type="term" value="F:DNA binding"/>
    <property type="evidence" value="ECO:0007669"/>
    <property type="project" value="UniProtKB-UniRule"/>
</dbReference>
<keyword evidence="3" id="KW-0862">Zinc</keyword>
<keyword evidence="6" id="KW-0175">Coiled coil</keyword>
<dbReference type="AlphaFoldDB" id="A0A6P8PNX7"/>
<keyword evidence="2 5" id="KW-0863">Zinc-finger</keyword>
<evidence type="ECO:0000256" key="2">
    <source>
        <dbReference type="ARBA" id="ARBA00022771"/>
    </source>
</evidence>